<evidence type="ECO:0000256" key="1">
    <source>
        <dbReference type="SAM" id="Phobius"/>
    </source>
</evidence>
<reference evidence="2 3" key="1">
    <citation type="submission" date="2015-06" db="EMBL/GenBank/DDBJ databases">
        <title>Improved classification and identification of acetic acid bacteria using matrix-assisted laser desorption/ionization time-of-flight mass spectrometry; Gluconobacter nephelii and Gluconobacter uchimurae are later heterotypic synonyms of Gluconobacter japonicus and Gluconobacter oxydans, respectively.</title>
        <authorList>
            <person name="Li L."/>
            <person name="Cleenwerck I."/>
            <person name="De Vuyst L."/>
            <person name="Vandamme P."/>
        </authorList>
    </citation>
    <scope>NUCLEOTIDE SEQUENCE [LARGE SCALE GENOMIC DNA]</scope>
    <source>
        <strain evidence="2 3">LMG 1768</strain>
    </source>
</reference>
<accession>A0A149TKJ7</accession>
<organism evidence="2 3">
    <name type="scientific">Gluconobacter albidus</name>
    <dbReference type="NCBI Taxonomy" id="318683"/>
    <lineage>
        <taxon>Bacteria</taxon>
        <taxon>Pseudomonadati</taxon>
        <taxon>Pseudomonadota</taxon>
        <taxon>Alphaproteobacteria</taxon>
        <taxon>Acetobacterales</taxon>
        <taxon>Acetobacteraceae</taxon>
        <taxon>Gluconobacter</taxon>
    </lineage>
</organism>
<keyword evidence="1" id="KW-1133">Transmembrane helix</keyword>
<feature type="transmembrane region" description="Helical" evidence="1">
    <location>
        <begin position="58"/>
        <end position="81"/>
    </location>
</feature>
<keyword evidence="1" id="KW-0472">Membrane</keyword>
<sequence>MPHILLCFHETAPWLKGRAVQIKRPAYFYLNSMNFPFRPSVMLRNIPTRIRNIPANRVIFILYYIFYFINYVLIATFAMQISKYDVA</sequence>
<keyword evidence="1" id="KW-0812">Transmembrane</keyword>
<protein>
    <submittedName>
        <fullName evidence="2">Uncharacterized protein</fullName>
    </submittedName>
</protein>
<dbReference type="Proteomes" id="UP000075636">
    <property type="component" value="Unassembled WGS sequence"/>
</dbReference>
<evidence type="ECO:0000313" key="2">
    <source>
        <dbReference type="EMBL" id="KXV48869.1"/>
    </source>
</evidence>
<dbReference type="EMBL" id="LHZR01000100">
    <property type="protein sequence ID" value="KXV48869.1"/>
    <property type="molecule type" value="Genomic_DNA"/>
</dbReference>
<proteinExistence type="predicted"/>
<name>A0A149TKJ7_9PROT</name>
<evidence type="ECO:0000313" key="3">
    <source>
        <dbReference type="Proteomes" id="UP000075636"/>
    </source>
</evidence>
<dbReference type="AlphaFoldDB" id="A0A149TKJ7"/>
<gene>
    <name evidence="2" type="ORF">AD945_05845</name>
</gene>
<comment type="caution">
    <text evidence="2">The sequence shown here is derived from an EMBL/GenBank/DDBJ whole genome shotgun (WGS) entry which is preliminary data.</text>
</comment>